<gene>
    <name evidence="3" type="ORF">ACFOEX_13335</name>
</gene>
<evidence type="ECO:0000313" key="3">
    <source>
        <dbReference type="EMBL" id="MFC3267322.1"/>
    </source>
</evidence>
<evidence type="ECO:0000256" key="1">
    <source>
        <dbReference type="SAM" id="SignalP"/>
    </source>
</evidence>
<dbReference type="PANTHER" id="PTHR31157:SF1">
    <property type="entry name" value="SCP DOMAIN-CONTAINING PROTEIN"/>
    <property type="match status" value="1"/>
</dbReference>
<dbReference type="InterPro" id="IPR014044">
    <property type="entry name" value="CAP_dom"/>
</dbReference>
<feature type="chain" id="PRO_5046909680" evidence="1">
    <location>
        <begin position="35"/>
        <end position="169"/>
    </location>
</feature>
<evidence type="ECO:0000259" key="2">
    <source>
        <dbReference type="Pfam" id="PF00188"/>
    </source>
</evidence>
<feature type="domain" description="SCP" evidence="2">
    <location>
        <begin position="56"/>
        <end position="164"/>
    </location>
</feature>
<comment type="caution">
    <text evidence="3">The sequence shown here is derived from an EMBL/GenBank/DDBJ whole genome shotgun (WGS) entry which is preliminary data.</text>
</comment>
<dbReference type="InterPro" id="IPR035940">
    <property type="entry name" value="CAP_sf"/>
</dbReference>
<dbReference type="RefSeq" id="WP_376831346.1">
    <property type="nucleotide sequence ID" value="NZ_JBHLWR010000006.1"/>
</dbReference>
<dbReference type="EMBL" id="JBHRUV010000104">
    <property type="protein sequence ID" value="MFC3267322.1"/>
    <property type="molecule type" value="Genomic_DNA"/>
</dbReference>
<accession>A0ABV7LHP2</accession>
<keyword evidence="1" id="KW-0732">Signal</keyword>
<dbReference type="CDD" id="cd05379">
    <property type="entry name" value="CAP_bacterial"/>
    <property type="match status" value="1"/>
</dbReference>
<organism evidence="3 4">
    <name type="scientific">Camelimonas abortus</name>
    <dbReference type="NCBI Taxonomy" id="1017184"/>
    <lineage>
        <taxon>Bacteria</taxon>
        <taxon>Pseudomonadati</taxon>
        <taxon>Pseudomonadota</taxon>
        <taxon>Alphaproteobacteria</taxon>
        <taxon>Hyphomicrobiales</taxon>
        <taxon>Chelatococcaceae</taxon>
        <taxon>Camelimonas</taxon>
    </lineage>
</organism>
<name>A0ABV7LHP2_9HYPH</name>
<dbReference type="Proteomes" id="UP001595536">
    <property type="component" value="Unassembled WGS sequence"/>
</dbReference>
<keyword evidence="4" id="KW-1185">Reference proteome</keyword>
<dbReference type="Pfam" id="PF00188">
    <property type="entry name" value="CAP"/>
    <property type="match status" value="1"/>
</dbReference>
<proteinExistence type="predicted"/>
<feature type="signal peptide" evidence="1">
    <location>
        <begin position="1"/>
        <end position="34"/>
    </location>
</feature>
<evidence type="ECO:0000313" key="4">
    <source>
        <dbReference type="Proteomes" id="UP001595536"/>
    </source>
</evidence>
<dbReference type="PANTHER" id="PTHR31157">
    <property type="entry name" value="SCP DOMAIN-CONTAINING PROTEIN"/>
    <property type="match status" value="1"/>
</dbReference>
<dbReference type="SUPFAM" id="SSF55797">
    <property type="entry name" value="PR-1-like"/>
    <property type="match status" value="1"/>
</dbReference>
<sequence length="169" mass="17277">MTVSGPALHAMNARARLRPAAAAAALALALAACATEPARQAGPVSVSTADAPAAARLVSAWRAAHGLGPVRVDPALNAPAAEQAAATARLGRLDHGDFAGRMARYGAPGAAAENLGAGARDAAAAIERWKRSAGHNRNMLDPKMRRIGFARADAPGQRYGTFWALVLAE</sequence>
<protein>
    <submittedName>
        <fullName evidence="3">CAP domain-containing protein</fullName>
    </submittedName>
</protein>
<reference evidence="4" key="1">
    <citation type="journal article" date="2019" name="Int. J. Syst. Evol. Microbiol.">
        <title>The Global Catalogue of Microorganisms (GCM) 10K type strain sequencing project: providing services to taxonomists for standard genome sequencing and annotation.</title>
        <authorList>
            <consortium name="The Broad Institute Genomics Platform"/>
            <consortium name="The Broad Institute Genome Sequencing Center for Infectious Disease"/>
            <person name="Wu L."/>
            <person name="Ma J."/>
        </authorList>
    </citation>
    <scope>NUCLEOTIDE SEQUENCE [LARGE SCALE GENOMIC DNA]</scope>
    <source>
        <strain evidence="4">CCM 7941</strain>
    </source>
</reference>
<dbReference type="Gene3D" id="3.40.33.10">
    <property type="entry name" value="CAP"/>
    <property type="match status" value="1"/>
</dbReference>